<organism evidence="6">
    <name type="scientific">Desulfobacca acetoxidans</name>
    <dbReference type="NCBI Taxonomy" id="60893"/>
    <lineage>
        <taxon>Bacteria</taxon>
        <taxon>Pseudomonadati</taxon>
        <taxon>Thermodesulfobacteriota</taxon>
        <taxon>Desulfobaccia</taxon>
        <taxon>Desulfobaccales</taxon>
        <taxon>Desulfobaccaceae</taxon>
        <taxon>Desulfobacca</taxon>
    </lineage>
</organism>
<dbReference type="AlphaFoldDB" id="A0A7C5ENE4"/>
<evidence type="ECO:0000256" key="1">
    <source>
        <dbReference type="ARBA" id="ARBA00004127"/>
    </source>
</evidence>
<feature type="transmembrane region" description="Helical" evidence="5">
    <location>
        <begin position="214"/>
        <end position="233"/>
    </location>
</feature>
<keyword evidence="4 5" id="KW-0472">Membrane</keyword>
<dbReference type="EMBL" id="DTKJ01000014">
    <property type="protein sequence ID" value="HGZ10901.1"/>
    <property type="molecule type" value="Genomic_DNA"/>
</dbReference>
<name>A0A7C5ENE4_9BACT</name>
<evidence type="ECO:0000256" key="3">
    <source>
        <dbReference type="ARBA" id="ARBA00022989"/>
    </source>
</evidence>
<gene>
    <name evidence="6" type="ORF">ENW48_01625</name>
</gene>
<evidence type="ECO:0000256" key="5">
    <source>
        <dbReference type="SAM" id="Phobius"/>
    </source>
</evidence>
<evidence type="ECO:0000313" key="6">
    <source>
        <dbReference type="EMBL" id="HGZ10901.1"/>
    </source>
</evidence>
<proteinExistence type="predicted"/>
<dbReference type="GO" id="GO:0012505">
    <property type="term" value="C:endomembrane system"/>
    <property type="evidence" value="ECO:0007669"/>
    <property type="project" value="UniProtKB-SubCell"/>
</dbReference>
<feature type="transmembrane region" description="Helical" evidence="5">
    <location>
        <begin position="43"/>
        <end position="66"/>
    </location>
</feature>
<comment type="subcellular location">
    <subcellularLocation>
        <location evidence="1">Endomembrane system</location>
        <topology evidence="1">Multi-pass membrane protein</topology>
    </subcellularLocation>
</comment>
<feature type="transmembrane region" description="Helical" evidence="5">
    <location>
        <begin position="113"/>
        <end position="132"/>
    </location>
</feature>
<keyword evidence="3 5" id="KW-1133">Transmembrane helix</keyword>
<dbReference type="Pfam" id="PF04191">
    <property type="entry name" value="PEMT"/>
    <property type="match status" value="1"/>
</dbReference>
<dbReference type="PANTHER" id="PTHR12714:SF9">
    <property type="entry name" value="PROTEIN-S-ISOPRENYLCYSTEINE O-METHYLTRANSFERASE"/>
    <property type="match status" value="1"/>
</dbReference>
<reference evidence="6" key="1">
    <citation type="journal article" date="2020" name="mSystems">
        <title>Genome- and Community-Level Interaction Insights into Carbon Utilization and Element Cycling Functions of Hydrothermarchaeota in Hydrothermal Sediment.</title>
        <authorList>
            <person name="Zhou Z."/>
            <person name="Liu Y."/>
            <person name="Xu W."/>
            <person name="Pan J."/>
            <person name="Luo Z.H."/>
            <person name="Li M."/>
        </authorList>
    </citation>
    <scope>NUCLEOTIDE SEQUENCE [LARGE SCALE GENOMIC DNA]</scope>
    <source>
        <strain evidence="6">SpSt-853</strain>
    </source>
</reference>
<sequence>MLIHEMRAWGNWLFRQRSYLPLSLFALALPALPDYRPLGDSPAFQSLWEFFSLGVAFLGLAVRIYTAGQVPAGTSGRNTLKQVARHLNVTGIYSIVRHPLYLGNFFMWLGLSLLPRCWWLTLLICLIFWLYYERIMVAEEAFLEEQFGEDFRQWAAQTPAFIPRFAAWRPPELPFSFKAALAREYGSFYALILGFSAFQALAWMMTWGRYSPGALTPILLVLGTGTYGIIRFLKKSRGVLRVEGR</sequence>
<keyword evidence="2 5" id="KW-0812">Transmembrane</keyword>
<feature type="transmembrane region" description="Helical" evidence="5">
    <location>
        <begin position="188"/>
        <end position="208"/>
    </location>
</feature>
<protein>
    <submittedName>
        <fullName evidence="6">DUF1295 domain-containing protein</fullName>
    </submittedName>
</protein>
<dbReference type="InterPro" id="IPR007318">
    <property type="entry name" value="Phopholipid_MeTrfase"/>
</dbReference>
<evidence type="ECO:0000256" key="4">
    <source>
        <dbReference type="ARBA" id="ARBA00023136"/>
    </source>
</evidence>
<evidence type="ECO:0000256" key="2">
    <source>
        <dbReference type="ARBA" id="ARBA00022692"/>
    </source>
</evidence>
<dbReference type="Gene3D" id="1.20.120.1630">
    <property type="match status" value="1"/>
</dbReference>
<dbReference type="PANTHER" id="PTHR12714">
    <property type="entry name" value="PROTEIN-S ISOPRENYLCYSTEINE O-METHYLTRANSFERASE"/>
    <property type="match status" value="1"/>
</dbReference>
<feature type="transmembrane region" description="Helical" evidence="5">
    <location>
        <begin position="87"/>
        <end position="107"/>
    </location>
</feature>
<dbReference type="GO" id="GO:0016740">
    <property type="term" value="F:transferase activity"/>
    <property type="evidence" value="ECO:0007669"/>
    <property type="project" value="UniProtKB-ARBA"/>
</dbReference>
<comment type="caution">
    <text evidence="6">The sequence shown here is derived from an EMBL/GenBank/DDBJ whole genome shotgun (WGS) entry which is preliminary data.</text>
</comment>
<accession>A0A7C5ENE4</accession>